<dbReference type="RefSeq" id="WP_420827454.1">
    <property type="nucleotide sequence ID" value="NZ_JACIEW010000009.1"/>
</dbReference>
<accession>A0A7W6NDB9</accession>
<keyword evidence="3" id="KW-1185">Reference proteome</keyword>
<reference evidence="2 3" key="1">
    <citation type="submission" date="2020-08" db="EMBL/GenBank/DDBJ databases">
        <title>Genomic Encyclopedia of Type Strains, Phase IV (KMG-IV): sequencing the most valuable type-strain genomes for metagenomic binning, comparative biology and taxonomic classification.</title>
        <authorList>
            <person name="Goeker M."/>
        </authorList>
    </citation>
    <scope>NUCLEOTIDE SEQUENCE [LARGE SCALE GENOMIC DNA]</scope>
    <source>
        <strain evidence="2 3">DSM 23447</strain>
    </source>
</reference>
<keyword evidence="1" id="KW-0472">Membrane</keyword>
<sequence length="53" mass="5454">MIAGIFFGFAFGAGGIAAAALGASADITSIEHVFWLCSFLPLAGLFTVFLPDM</sequence>
<dbReference type="Proteomes" id="UP000547011">
    <property type="component" value="Unassembled WGS sequence"/>
</dbReference>
<keyword evidence="1" id="KW-1133">Transmembrane helix</keyword>
<comment type="caution">
    <text evidence="2">The sequence shown here is derived from an EMBL/GenBank/DDBJ whole genome shotgun (WGS) entry which is preliminary data.</text>
</comment>
<protein>
    <submittedName>
        <fullName evidence="2">Uncharacterized protein</fullName>
    </submittedName>
</protein>
<evidence type="ECO:0000313" key="3">
    <source>
        <dbReference type="Proteomes" id="UP000547011"/>
    </source>
</evidence>
<evidence type="ECO:0000313" key="2">
    <source>
        <dbReference type="EMBL" id="MBB4053576.1"/>
    </source>
</evidence>
<name>A0A7W6NDB9_9HYPH</name>
<gene>
    <name evidence="2" type="ORF">GGR20_003238</name>
</gene>
<evidence type="ECO:0000256" key="1">
    <source>
        <dbReference type="SAM" id="Phobius"/>
    </source>
</evidence>
<proteinExistence type="predicted"/>
<keyword evidence="1" id="KW-0812">Transmembrane</keyword>
<dbReference type="AlphaFoldDB" id="A0A7W6NDB9"/>
<dbReference type="EMBL" id="JACIEW010000009">
    <property type="protein sequence ID" value="MBB4053576.1"/>
    <property type="molecule type" value="Genomic_DNA"/>
</dbReference>
<feature type="transmembrane region" description="Helical" evidence="1">
    <location>
        <begin position="32"/>
        <end position="50"/>
    </location>
</feature>
<organism evidence="2 3">
    <name type="scientific">Devosia subaequoris</name>
    <dbReference type="NCBI Taxonomy" id="395930"/>
    <lineage>
        <taxon>Bacteria</taxon>
        <taxon>Pseudomonadati</taxon>
        <taxon>Pseudomonadota</taxon>
        <taxon>Alphaproteobacteria</taxon>
        <taxon>Hyphomicrobiales</taxon>
        <taxon>Devosiaceae</taxon>
        <taxon>Devosia</taxon>
    </lineage>
</organism>